<proteinExistence type="predicted"/>
<name>A0ACB8ENY7_9SAUR</name>
<dbReference type="Proteomes" id="UP000827872">
    <property type="component" value="Linkage Group LG07"/>
</dbReference>
<evidence type="ECO:0000313" key="2">
    <source>
        <dbReference type="Proteomes" id="UP000827872"/>
    </source>
</evidence>
<gene>
    <name evidence="1" type="ORF">K3G42_007831</name>
</gene>
<comment type="caution">
    <text evidence="1">The sequence shown here is derived from an EMBL/GenBank/DDBJ whole genome shotgun (WGS) entry which is preliminary data.</text>
</comment>
<accession>A0ACB8ENY7</accession>
<keyword evidence="2" id="KW-1185">Reference proteome</keyword>
<organism evidence="1 2">
    <name type="scientific">Sphaerodactylus townsendi</name>
    <dbReference type="NCBI Taxonomy" id="933632"/>
    <lineage>
        <taxon>Eukaryota</taxon>
        <taxon>Metazoa</taxon>
        <taxon>Chordata</taxon>
        <taxon>Craniata</taxon>
        <taxon>Vertebrata</taxon>
        <taxon>Euteleostomi</taxon>
        <taxon>Lepidosauria</taxon>
        <taxon>Squamata</taxon>
        <taxon>Bifurcata</taxon>
        <taxon>Gekkota</taxon>
        <taxon>Sphaerodactylidae</taxon>
        <taxon>Sphaerodactylus</taxon>
    </lineage>
</organism>
<sequence length="759" mass="83409">MLTSESSAGKSSPYFESRLSSQSVPENGDATFTCKITGNPKPNITWCKNGRDINELEDFSGYEIRDDNPIHTLHLFRCSEEQAGVYRIVASNYLGRVQSSAFLKVTPVPKSEAYATLHDDPENDVRIGAASDITVYRWESSNQATEDKDGKVENDSAHESCFSSESPSPEFNSLSTEQTGFSHPTEHGICPAVENQHGLDGNACENQCAVENQHGLDDNVCENQCAVENQHGLGNNVCAESVLSPEENDERILDVTPDTSDLYICDSLEITTDCTKREMSQGCAESEVGSVSGSQVDSKPASQINDHADSCSFNTEDLVACQTTKYAKTHEEICLSKVLRKDQLSLSHTRAPQENQSRCLGDPSKNADNDFEILPGRTFITADESSGNDRLEDHKCSDVMTEEMYEGWERKLEFLLESDEEGESKLGDDCDGCAYFLGEMPRLFQVSDNTVPMDATIGFCGHPSKSKEVAVRSYLTACNPSLLPPGITLTVGKQQSEAPATKDKEKYKQPVAPMAIENDYPRIEERNSSDSQSTEDSSANRSQSMANELLGMEPASCGMSSSTVAAEKPDVDRNVSQKNSQKFAKVREKGSKGEDKYDAAGLTKASKRPLNKLHPKELHTSKSRTIQEKRNCLDSAARLHGYNRSDPNEADQDPASSSTHCSLLQGKGGDERSSEEGKWIIDLSERDQLPNENAALMREKEVVCGGKVLIIVNSANGTLDSWKKKSDIDSAPYVLFKQRLAFFLVLVKDSSARVEQRSS</sequence>
<dbReference type="EMBL" id="CM037620">
    <property type="protein sequence ID" value="KAH7994467.1"/>
    <property type="molecule type" value="Genomic_DNA"/>
</dbReference>
<reference evidence="1" key="1">
    <citation type="submission" date="2021-08" db="EMBL/GenBank/DDBJ databases">
        <title>The first chromosome-level gecko genome reveals the dynamic sex chromosomes of Neotropical dwarf geckos (Sphaerodactylidae: Sphaerodactylus).</title>
        <authorList>
            <person name="Pinto B.J."/>
            <person name="Keating S.E."/>
            <person name="Gamble T."/>
        </authorList>
    </citation>
    <scope>NUCLEOTIDE SEQUENCE</scope>
    <source>
        <strain evidence="1">TG3544</strain>
    </source>
</reference>
<evidence type="ECO:0000313" key="1">
    <source>
        <dbReference type="EMBL" id="KAH7994467.1"/>
    </source>
</evidence>
<protein>
    <submittedName>
        <fullName evidence="1">Uncharacterized protein</fullName>
    </submittedName>
</protein>